<dbReference type="SUPFAM" id="SSF53335">
    <property type="entry name" value="S-adenosyl-L-methionine-dependent methyltransferases"/>
    <property type="match status" value="1"/>
</dbReference>
<keyword evidence="4 5" id="KW-0949">S-adenosyl-L-methionine</keyword>
<dbReference type="Gene3D" id="3.40.50.150">
    <property type="entry name" value="Vaccinia Virus protein VP39"/>
    <property type="match status" value="1"/>
</dbReference>
<dbReference type="GO" id="GO:0032259">
    <property type="term" value="P:methylation"/>
    <property type="evidence" value="ECO:0007669"/>
    <property type="project" value="UniProtKB-KW"/>
</dbReference>
<dbReference type="PANTHER" id="PTHR12315:SF0">
    <property type="entry name" value="7SK SNRNA METHYLPHOSPHATE CAPPING ENZYME"/>
    <property type="match status" value="1"/>
</dbReference>
<feature type="domain" description="Bin3-type SAM" evidence="8">
    <location>
        <begin position="1"/>
        <end position="221"/>
    </location>
</feature>
<dbReference type="GO" id="GO:0008171">
    <property type="term" value="F:O-methyltransferase activity"/>
    <property type="evidence" value="ECO:0007669"/>
    <property type="project" value="UniProtKB-UniRule"/>
</dbReference>
<dbReference type="InterPro" id="IPR029063">
    <property type="entry name" value="SAM-dependent_MTases_sf"/>
</dbReference>
<protein>
    <recommendedName>
        <fullName evidence="6">RNA methyltransferase</fullName>
        <ecNumber evidence="6">2.1.1.-</ecNumber>
    </recommendedName>
</protein>
<comment type="caution">
    <text evidence="9">The sequence shown here is derived from an EMBL/GenBank/DDBJ whole genome shotgun (WGS) entry which is preliminary data.</text>
</comment>
<gene>
    <name evidence="9" type="ORF">EWM64_g4700</name>
</gene>
<dbReference type="PROSITE" id="PS51515">
    <property type="entry name" value="BIN3_SAM"/>
    <property type="match status" value="1"/>
</dbReference>
<feature type="region of interest" description="Disordered" evidence="7">
    <location>
        <begin position="32"/>
        <end position="52"/>
    </location>
</feature>
<reference evidence="9 10" key="1">
    <citation type="submission" date="2019-02" db="EMBL/GenBank/DDBJ databases">
        <title>Genome sequencing of the rare red list fungi Hericium alpestre (H. flagellum).</title>
        <authorList>
            <person name="Buettner E."/>
            <person name="Kellner H."/>
        </authorList>
    </citation>
    <scope>NUCLEOTIDE SEQUENCE [LARGE SCALE GENOMIC DNA]</scope>
    <source>
        <strain evidence="9 10">DSM 108284</strain>
    </source>
</reference>
<dbReference type="Pfam" id="PF06859">
    <property type="entry name" value="Bin3"/>
    <property type="match status" value="1"/>
</dbReference>
<dbReference type="CDD" id="cd02440">
    <property type="entry name" value="AdoMet_MTases"/>
    <property type="match status" value="1"/>
</dbReference>
<dbReference type="InterPro" id="IPR039772">
    <property type="entry name" value="Bin3-like"/>
</dbReference>
<organism evidence="9 10">
    <name type="scientific">Hericium alpestre</name>
    <dbReference type="NCBI Taxonomy" id="135208"/>
    <lineage>
        <taxon>Eukaryota</taxon>
        <taxon>Fungi</taxon>
        <taxon>Dikarya</taxon>
        <taxon>Basidiomycota</taxon>
        <taxon>Agaricomycotina</taxon>
        <taxon>Agaricomycetes</taxon>
        <taxon>Russulales</taxon>
        <taxon>Hericiaceae</taxon>
        <taxon>Hericium</taxon>
    </lineage>
</organism>
<dbReference type="Proteomes" id="UP000298061">
    <property type="component" value="Unassembled WGS sequence"/>
</dbReference>
<sequence>MGARRVVGVDIDDALVRMAWKRRRALWSFQEPSDHTEDIPRGQDKKRRRDERDDKKILKTDYFPASCQYMFGPLPILPVEATASGAEEFPHNVSFRRADWVNEVIPEDADMYDVIVGFSVAKWIHLNGGDEGLKKFFRRVYDALAPGGTFVFEPQQWESYTKARKLDATLQENAKKLELRPDDFGHLLEEISFTSCERLGEVGEGPVNVLLIFFNMAWPDEIAESFKSHNRYTEYSAPYFGPYNRLLNHYFPSSEKFEVVPRPPMNMKWNDGIVFVVTVDKHPVFYLLVRPPNHLDSRMTRIIAENEMMHYYERLDRYQPEPAVIPTIHGVIAMGTRLAFYKYSAFSSEFTPPRASIGTMDRTPKERWDMEILDEDTEIKMCTIMDEVKAMSSQIQPN</sequence>
<dbReference type="EMBL" id="SFCI01000522">
    <property type="protein sequence ID" value="TFY79314.1"/>
    <property type="molecule type" value="Genomic_DNA"/>
</dbReference>
<evidence type="ECO:0000256" key="7">
    <source>
        <dbReference type="SAM" id="MobiDB-lite"/>
    </source>
</evidence>
<evidence type="ECO:0000256" key="6">
    <source>
        <dbReference type="RuleBase" id="RU367087"/>
    </source>
</evidence>
<evidence type="ECO:0000256" key="1">
    <source>
        <dbReference type="ARBA" id="ARBA00008361"/>
    </source>
</evidence>
<feature type="compositionally biased region" description="Basic and acidic residues" evidence="7">
    <location>
        <begin position="32"/>
        <end position="43"/>
    </location>
</feature>
<dbReference type="EC" id="2.1.1.-" evidence="6"/>
<dbReference type="InterPro" id="IPR024160">
    <property type="entry name" value="BIN3_SAM-bd_dom"/>
</dbReference>
<dbReference type="InterPro" id="IPR010675">
    <property type="entry name" value="Bin3_C"/>
</dbReference>
<keyword evidence="2 6" id="KW-0489">Methyltransferase</keyword>
<evidence type="ECO:0000313" key="9">
    <source>
        <dbReference type="EMBL" id="TFY79314.1"/>
    </source>
</evidence>
<dbReference type="STRING" id="135208.A0A4Y9ZYN7"/>
<keyword evidence="3 6" id="KW-0808">Transferase</keyword>
<evidence type="ECO:0000256" key="3">
    <source>
        <dbReference type="ARBA" id="ARBA00022679"/>
    </source>
</evidence>
<dbReference type="GO" id="GO:0040031">
    <property type="term" value="P:snRNA modification"/>
    <property type="evidence" value="ECO:0007669"/>
    <property type="project" value="TreeGrafter"/>
</dbReference>
<dbReference type="GO" id="GO:0017069">
    <property type="term" value="F:snRNA binding"/>
    <property type="evidence" value="ECO:0007669"/>
    <property type="project" value="TreeGrafter"/>
</dbReference>
<proteinExistence type="inferred from homology"/>
<evidence type="ECO:0000256" key="2">
    <source>
        <dbReference type="ARBA" id="ARBA00022603"/>
    </source>
</evidence>
<keyword evidence="10" id="KW-1185">Reference proteome</keyword>
<dbReference type="OrthoDB" id="540004at2759"/>
<evidence type="ECO:0000313" key="10">
    <source>
        <dbReference type="Proteomes" id="UP000298061"/>
    </source>
</evidence>
<evidence type="ECO:0000256" key="5">
    <source>
        <dbReference type="PROSITE-ProRule" id="PRU00848"/>
    </source>
</evidence>
<dbReference type="GO" id="GO:0008173">
    <property type="term" value="F:RNA methyltransferase activity"/>
    <property type="evidence" value="ECO:0007669"/>
    <property type="project" value="UniProtKB-UniRule"/>
</dbReference>
<comment type="similarity">
    <text evidence="1 6">Belongs to the methyltransferase superfamily.</text>
</comment>
<accession>A0A4Y9ZYN7</accession>
<dbReference type="PANTHER" id="PTHR12315">
    <property type="entry name" value="BICOID-INTERACTING PROTEIN RELATED"/>
    <property type="match status" value="1"/>
</dbReference>
<name>A0A4Y9ZYN7_9AGAM</name>
<evidence type="ECO:0000259" key="8">
    <source>
        <dbReference type="PROSITE" id="PS51515"/>
    </source>
</evidence>
<evidence type="ECO:0000256" key="4">
    <source>
        <dbReference type="ARBA" id="ARBA00022691"/>
    </source>
</evidence>
<dbReference type="AlphaFoldDB" id="A0A4Y9ZYN7"/>